<name>A0A6S6TRX7_9BACT</name>
<dbReference type="AlphaFoldDB" id="A0A6S6TRX7"/>
<sequence length="472" mass="54695">MSITGSLDSSPSKKIFWLGVFSYTILALLAIVFYKERTIFCDVAFRFYAMIEADDYAIQANRFGSYFTQSFLYLSQSIGLPLKYVMLNYSVGFIVYKALAFFICLSGLKKPKFALTILFVDVLMVSETFYWIQSELVESLSFLILYFAFLEYSAERKVHILRLLLLLGMLVTAVFFHPLSFINLTFFSIFLFLSTKNTSLKKHLFVGFTALIGLLILKTLYFKTAYDTAASNGLNNFIKFFPDYVSIPSNKYFAYHLLTDYYFLPLLWLAVLAYYAKQRYTMKFALLFCFVLGYILLINVSRPKGHMIFHMESFYMPLSLFISLAFIHDVLPLLAKKQAIVLLFCIVSCRLLHIGFQHEKFSAPIEWKEALIKETAHLENKKLAIYYKDAPENLMLTWGSSYEFWMLSTLETGVTRSIIIYTNPKTMTAGRMGGKNVFLFEWGGCFQSDLPKTYFNFQDSTHPYVFYKPLPK</sequence>
<feature type="transmembrane region" description="Helical" evidence="1">
    <location>
        <begin position="252"/>
        <end position="275"/>
    </location>
</feature>
<keyword evidence="1" id="KW-0472">Membrane</keyword>
<feature type="transmembrane region" description="Helical" evidence="1">
    <location>
        <begin position="86"/>
        <end position="108"/>
    </location>
</feature>
<proteinExistence type="predicted"/>
<organism evidence="2">
    <name type="scientific">uncultured Aureispira sp</name>
    <dbReference type="NCBI Taxonomy" id="1331704"/>
    <lineage>
        <taxon>Bacteria</taxon>
        <taxon>Pseudomonadati</taxon>
        <taxon>Bacteroidota</taxon>
        <taxon>Saprospiria</taxon>
        <taxon>Saprospirales</taxon>
        <taxon>Saprospiraceae</taxon>
        <taxon>Aureispira</taxon>
        <taxon>environmental samples</taxon>
    </lineage>
</organism>
<protein>
    <recommendedName>
        <fullName evidence="3">Glycosyltransferase RgtA/B/C/D-like domain-containing protein</fullName>
    </recommendedName>
</protein>
<accession>A0A6S6TRX7</accession>
<evidence type="ECO:0008006" key="3">
    <source>
        <dbReference type="Google" id="ProtNLM"/>
    </source>
</evidence>
<keyword evidence="1" id="KW-0812">Transmembrane</keyword>
<evidence type="ECO:0000256" key="1">
    <source>
        <dbReference type="SAM" id="Phobius"/>
    </source>
</evidence>
<reference evidence="2" key="1">
    <citation type="submission" date="2020-01" db="EMBL/GenBank/DDBJ databases">
        <authorList>
            <person name="Meier V. D."/>
            <person name="Meier V D."/>
        </authorList>
    </citation>
    <scope>NUCLEOTIDE SEQUENCE</scope>
    <source>
        <strain evidence="2">HLG_WM_MAG_10</strain>
    </source>
</reference>
<feature type="transmembrane region" description="Helical" evidence="1">
    <location>
        <begin position="204"/>
        <end position="222"/>
    </location>
</feature>
<feature type="transmembrane region" description="Helical" evidence="1">
    <location>
        <begin position="160"/>
        <end position="192"/>
    </location>
</feature>
<dbReference type="EMBL" id="CACVAQ010000309">
    <property type="protein sequence ID" value="CAA6822104.1"/>
    <property type="molecule type" value="Genomic_DNA"/>
</dbReference>
<evidence type="ECO:0000313" key="2">
    <source>
        <dbReference type="EMBL" id="CAA6822104.1"/>
    </source>
</evidence>
<gene>
    <name evidence="2" type="ORF">HELGO_WM46036</name>
</gene>
<keyword evidence="1" id="KW-1133">Transmembrane helix</keyword>
<feature type="transmembrane region" description="Helical" evidence="1">
    <location>
        <begin position="284"/>
        <end position="301"/>
    </location>
</feature>
<feature type="transmembrane region" description="Helical" evidence="1">
    <location>
        <begin position="307"/>
        <end position="327"/>
    </location>
</feature>
<feature type="transmembrane region" description="Helical" evidence="1">
    <location>
        <begin position="15"/>
        <end position="34"/>
    </location>
</feature>
<feature type="transmembrane region" description="Helical" evidence="1">
    <location>
        <begin position="139"/>
        <end position="154"/>
    </location>
</feature>